<protein>
    <submittedName>
        <fullName evidence="3">Uncharacterized protein</fullName>
    </submittedName>
</protein>
<evidence type="ECO:0000256" key="1">
    <source>
        <dbReference type="SAM" id="Coils"/>
    </source>
</evidence>
<name>A0A3M7QZA5_BRAPC</name>
<dbReference type="Proteomes" id="UP000276133">
    <property type="component" value="Unassembled WGS sequence"/>
</dbReference>
<evidence type="ECO:0000256" key="2">
    <source>
        <dbReference type="SAM" id="MobiDB-lite"/>
    </source>
</evidence>
<keyword evidence="1" id="KW-0175">Coiled coil</keyword>
<evidence type="ECO:0000313" key="4">
    <source>
        <dbReference type="Proteomes" id="UP000276133"/>
    </source>
</evidence>
<accession>A0A3M7QZA5</accession>
<reference evidence="3 4" key="1">
    <citation type="journal article" date="2018" name="Sci. Rep.">
        <title>Genomic signatures of local adaptation to the degree of environmental predictability in rotifers.</title>
        <authorList>
            <person name="Franch-Gras L."/>
            <person name="Hahn C."/>
            <person name="Garcia-Roger E.M."/>
            <person name="Carmona M.J."/>
            <person name="Serra M."/>
            <person name="Gomez A."/>
        </authorList>
    </citation>
    <scope>NUCLEOTIDE SEQUENCE [LARGE SCALE GENOMIC DNA]</scope>
    <source>
        <strain evidence="3">HYR1</strain>
    </source>
</reference>
<evidence type="ECO:0000313" key="3">
    <source>
        <dbReference type="EMBL" id="RNA16454.1"/>
    </source>
</evidence>
<gene>
    <name evidence="3" type="ORF">BpHYR1_006581</name>
</gene>
<keyword evidence="4" id="KW-1185">Reference proteome</keyword>
<organism evidence="3 4">
    <name type="scientific">Brachionus plicatilis</name>
    <name type="common">Marine rotifer</name>
    <name type="synonym">Brachionus muelleri</name>
    <dbReference type="NCBI Taxonomy" id="10195"/>
    <lineage>
        <taxon>Eukaryota</taxon>
        <taxon>Metazoa</taxon>
        <taxon>Spiralia</taxon>
        <taxon>Gnathifera</taxon>
        <taxon>Rotifera</taxon>
        <taxon>Eurotatoria</taxon>
        <taxon>Monogononta</taxon>
        <taxon>Pseudotrocha</taxon>
        <taxon>Ploima</taxon>
        <taxon>Brachionidae</taxon>
        <taxon>Brachionus</taxon>
    </lineage>
</organism>
<sequence>MLFELNHKQTSTDLQIENRRRFRNALNNQKQSNKRYFEVSSDEDERPEPKKQKSFSLDLPKTSIEDDISNEPWTHPIPQNILEELNRKIPEFLEKTRSGKKQTDTKEIALGNVVPLIEHKSVQTDANTTENFELKIKVISLELEIESKNDQIKLLLKEREEMKAYFKNGYELFNRISGRGRKTQLNFDLGI</sequence>
<dbReference type="EMBL" id="REGN01004703">
    <property type="protein sequence ID" value="RNA16454.1"/>
    <property type="molecule type" value="Genomic_DNA"/>
</dbReference>
<feature type="region of interest" description="Disordered" evidence="2">
    <location>
        <begin position="24"/>
        <end position="76"/>
    </location>
</feature>
<proteinExistence type="predicted"/>
<feature type="coiled-coil region" evidence="1">
    <location>
        <begin position="138"/>
        <end position="165"/>
    </location>
</feature>
<comment type="caution">
    <text evidence="3">The sequence shown here is derived from an EMBL/GenBank/DDBJ whole genome shotgun (WGS) entry which is preliminary data.</text>
</comment>
<dbReference type="AlphaFoldDB" id="A0A3M7QZA5"/>